<sequence length="394" mass="46468">MESEEIVDKGIEGENFVTKLAETSYLKYWCYPNPKDVVGDKKEICDLLILFFDTAIIVSVKNYNVNGNYERFLKRVVEKSSKQLFGAQRKLFGSKEIVLHHMQQGEKKFNPDDFKHVFKITVSVGEDFENYDFIDHDQVKGTVNIFNRETFEAIIFELDTIKDLTEYLKVREELLITNEGIPCNCNEKDLIAQYLMNAREFPEALIKDFENFTKSLQGKWQKYHANKDVLLKKLEEEKSYFIDHLVKTDVLPLKDGELLAKEFMTMSRFERRIMANNLFELVNKYEGQEGILARRYTVFNGIGFLFIYYPIEKEQKEIDAILFSAQQLYAYFKKNDKIVMLASTRGMKQWKFGLFQASEITEITENYLQNLAAQFGWFQNEKRIERNITEYPNE</sequence>
<keyword evidence="2" id="KW-1185">Reference proteome</keyword>
<evidence type="ECO:0000313" key="1">
    <source>
        <dbReference type="EMBL" id="MCV9926275.1"/>
    </source>
</evidence>
<reference evidence="1" key="1">
    <citation type="submission" date="2022-10" db="EMBL/GenBank/DDBJ databases">
        <title>Two novel species of Flavobacterium.</title>
        <authorList>
            <person name="Liu Q."/>
            <person name="Xin Y.-H."/>
        </authorList>
    </citation>
    <scope>NUCLEOTIDE SEQUENCE</scope>
    <source>
        <strain evidence="1">LS1R49</strain>
    </source>
</reference>
<proteinExistence type="predicted"/>
<protein>
    <recommendedName>
        <fullName evidence="3">Nuclease-related domain-containing protein</fullName>
    </recommendedName>
</protein>
<evidence type="ECO:0000313" key="2">
    <source>
        <dbReference type="Proteomes" id="UP001151079"/>
    </source>
</evidence>
<comment type="caution">
    <text evidence="1">The sequence shown here is derived from an EMBL/GenBank/DDBJ whole genome shotgun (WGS) entry which is preliminary data.</text>
</comment>
<dbReference type="AlphaFoldDB" id="A0A9X3BWX8"/>
<organism evidence="1 2">
    <name type="scientific">Flavobacterium shii</name>
    <dbReference type="NCBI Taxonomy" id="2987687"/>
    <lineage>
        <taxon>Bacteria</taxon>
        <taxon>Pseudomonadati</taxon>
        <taxon>Bacteroidota</taxon>
        <taxon>Flavobacteriia</taxon>
        <taxon>Flavobacteriales</taxon>
        <taxon>Flavobacteriaceae</taxon>
        <taxon>Flavobacterium</taxon>
    </lineage>
</organism>
<evidence type="ECO:0008006" key="3">
    <source>
        <dbReference type="Google" id="ProtNLM"/>
    </source>
</evidence>
<dbReference type="RefSeq" id="WP_264204477.1">
    <property type="nucleotide sequence ID" value="NZ_JAOZEW010000001.1"/>
</dbReference>
<accession>A0A9X3BWX8</accession>
<dbReference type="Proteomes" id="UP001151079">
    <property type="component" value="Unassembled WGS sequence"/>
</dbReference>
<dbReference type="EMBL" id="JAOZEW010000001">
    <property type="protein sequence ID" value="MCV9926275.1"/>
    <property type="molecule type" value="Genomic_DNA"/>
</dbReference>
<name>A0A9X3BWX8_9FLAO</name>
<gene>
    <name evidence="1" type="ORF">OIU83_01315</name>
</gene>